<reference evidence="1 2" key="1">
    <citation type="submission" date="2020-06" db="EMBL/GenBank/DDBJ databases">
        <authorList>
            <person name="De Coninck B."/>
            <person name="Ibrahim H."/>
        </authorList>
    </citation>
    <scope>NUCLEOTIDE SEQUENCE [LARGE SCALE GENOMIC DNA]</scope>
    <source>
        <strain evidence="1">Ag_rhizogenes_K599</strain>
    </source>
</reference>
<gene>
    <name evidence="1" type="ORF">AGRHK599_LOCUS1287</name>
</gene>
<dbReference type="AlphaFoldDB" id="A0AAN2A3K0"/>
<dbReference type="Proteomes" id="UP000528185">
    <property type="component" value="Unassembled WGS sequence"/>
</dbReference>
<dbReference type="EMBL" id="CAICSX020000001">
    <property type="protein sequence ID" value="CAD0211260.1"/>
    <property type="molecule type" value="Genomic_DNA"/>
</dbReference>
<sequence length="502" mass="55274">MVIDFPLPHWRPDAADINNPGLKSANNCTPSMGNANGTVTYLPMLSSALYASSSLDSQARGLMTGTDSLGIAYIYTGTTNRLSRFNASTQNWVNVSRAGGYATTEKETWKSIQYASSVIATNYSDNLQYINMDNLDPFSDLTSLVRARHITEHRGFVILGNTQDEFDGQQPSRVRWSALNNPFDWTFSQATQADYQDLRNVGSITGIVSDEDVWVFCTNAIVRMHYIGTPWIFNFSTVIDGRGCTIPTSMITVNGKTFYYAGDGWYVFEKGQNTPIGAGKVDRYFSESADTDKFHLMTVVADRYEPLIIWTYVSKSTPDGQADRSLIFNYLTGEWSTSDARSPMLFQSVTTPWTIDSLAAYGSIDNVPASFDADNWAGGNSVIWGLDVSGKVYTMTGPVMTATIETAELQIAASLQDAKTDRAQIQAVRPVYQSTGTATVTIGSKQIPNDDLSWSNPVPTTNATGYAYLRNQARYHSIRCTISGNWNKISSFQVDAITTGGR</sequence>
<comment type="caution">
    <text evidence="1">The sequence shown here is derived from an EMBL/GenBank/DDBJ whole genome shotgun (WGS) entry which is preliminary data.</text>
</comment>
<proteinExistence type="predicted"/>
<evidence type="ECO:0000313" key="2">
    <source>
        <dbReference type="Proteomes" id="UP000528185"/>
    </source>
</evidence>
<organism evidence="1 2">
    <name type="scientific">Rhizobium rhizogenes</name>
    <name type="common">Agrobacterium rhizogenes</name>
    <dbReference type="NCBI Taxonomy" id="359"/>
    <lineage>
        <taxon>Bacteria</taxon>
        <taxon>Pseudomonadati</taxon>
        <taxon>Pseudomonadota</taxon>
        <taxon>Alphaproteobacteria</taxon>
        <taxon>Hyphomicrobiales</taxon>
        <taxon>Rhizobiaceae</taxon>
        <taxon>Rhizobium/Agrobacterium group</taxon>
        <taxon>Rhizobium</taxon>
    </lineage>
</organism>
<evidence type="ECO:0000313" key="1">
    <source>
        <dbReference type="EMBL" id="CAD0211260.1"/>
    </source>
</evidence>
<name>A0AAN2A3K0_RHIRH</name>
<dbReference type="RefSeq" id="WP_065115729.1">
    <property type="nucleotide sequence ID" value="NZ_CAICSX020000001.1"/>
</dbReference>
<accession>A0AAN2A3K0</accession>
<protein>
    <submittedName>
        <fullName evidence="1">Uncharacterized protein</fullName>
    </submittedName>
</protein>